<accession>A0ACD3A9C7</accession>
<reference evidence="1 2" key="1">
    <citation type="journal article" date="2019" name="Nat. Ecol. Evol.">
        <title>Megaphylogeny resolves global patterns of mushroom evolution.</title>
        <authorList>
            <person name="Varga T."/>
            <person name="Krizsan K."/>
            <person name="Foldi C."/>
            <person name="Dima B."/>
            <person name="Sanchez-Garcia M."/>
            <person name="Sanchez-Ramirez S."/>
            <person name="Szollosi G.J."/>
            <person name="Szarkandi J.G."/>
            <person name="Papp V."/>
            <person name="Albert L."/>
            <person name="Andreopoulos W."/>
            <person name="Angelini C."/>
            <person name="Antonin V."/>
            <person name="Barry K.W."/>
            <person name="Bougher N.L."/>
            <person name="Buchanan P."/>
            <person name="Buyck B."/>
            <person name="Bense V."/>
            <person name="Catcheside P."/>
            <person name="Chovatia M."/>
            <person name="Cooper J."/>
            <person name="Damon W."/>
            <person name="Desjardin D."/>
            <person name="Finy P."/>
            <person name="Geml J."/>
            <person name="Haridas S."/>
            <person name="Hughes K."/>
            <person name="Justo A."/>
            <person name="Karasinski D."/>
            <person name="Kautmanova I."/>
            <person name="Kiss B."/>
            <person name="Kocsube S."/>
            <person name="Kotiranta H."/>
            <person name="LaButti K.M."/>
            <person name="Lechner B.E."/>
            <person name="Liimatainen K."/>
            <person name="Lipzen A."/>
            <person name="Lukacs Z."/>
            <person name="Mihaltcheva S."/>
            <person name="Morgado L.N."/>
            <person name="Niskanen T."/>
            <person name="Noordeloos M.E."/>
            <person name="Ohm R.A."/>
            <person name="Ortiz-Santana B."/>
            <person name="Ovrebo C."/>
            <person name="Racz N."/>
            <person name="Riley R."/>
            <person name="Savchenko A."/>
            <person name="Shiryaev A."/>
            <person name="Soop K."/>
            <person name="Spirin V."/>
            <person name="Szebenyi C."/>
            <person name="Tomsovsky M."/>
            <person name="Tulloss R.E."/>
            <person name="Uehling J."/>
            <person name="Grigoriev I.V."/>
            <person name="Vagvolgyi C."/>
            <person name="Papp T."/>
            <person name="Martin F.M."/>
            <person name="Miettinen O."/>
            <person name="Hibbett D.S."/>
            <person name="Nagy L.G."/>
        </authorList>
    </citation>
    <scope>NUCLEOTIDE SEQUENCE [LARGE SCALE GENOMIC DNA]</scope>
    <source>
        <strain evidence="1 2">NL-1719</strain>
    </source>
</reference>
<keyword evidence="2" id="KW-1185">Reference proteome</keyword>
<evidence type="ECO:0000313" key="2">
    <source>
        <dbReference type="Proteomes" id="UP000308600"/>
    </source>
</evidence>
<dbReference type="Proteomes" id="UP000308600">
    <property type="component" value="Unassembled WGS sequence"/>
</dbReference>
<evidence type="ECO:0000313" key="1">
    <source>
        <dbReference type="EMBL" id="TFK62293.1"/>
    </source>
</evidence>
<sequence length="308" mass="33482">MPFVPPGYATSLYPAFSAPGGDQPPYMMPYMMPPTGVMTAPAPMPPAASQPTQTTGKPSPNKQTPTGAWEYGVEVIYKNTRNEFETDTDASWEMVCGLIHNAVKKEKLDKTKMEILMKVAKESGPAIQISDEEEFNKIQDRIKTKAANARSRAAALEVQITVTGAVSTTKSGGKRARLIPAIGKKNLSDRFARCDEVSLTPEKQLAVVNGMGAVRAQVVRHYARCAVADLHGFAREETPDFEADIAQVMTKKSPGALAGEDNIFDSDSGDDAEKDGVNELKGRDDEGDDIETESEYSEDEVDELEESE</sequence>
<protein>
    <submittedName>
        <fullName evidence="1">Uncharacterized protein</fullName>
    </submittedName>
</protein>
<gene>
    <name evidence="1" type="ORF">BDN72DRAFT_932703</name>
</gene>
<dbReference type="EMBL" id="ML208592">
    <property type="protein sequence ID" value="TFK62293.1"/>
    <property type="molecule type" value="Genomic_DNA"/>
</dbReference>
<name>A0ACD3A9C7_9AGAR</name>
<proteinExistence type="predicted"/>
<organism evidence="1 2">
    <name type="scientific">Pluteus cervinus</name>
    <dbReference type="NCBI Taxonomy" id="181527"/>
    <lineage>
        <taxon>Eukaryota</taxon>
        <taxon>Fungi</taxon>
        <taxon>Dikarya</taxon>
        <taxon>Basidiomycota</taxon>
        <taxon>Agaricomycotina</taxon>
        <taxon>Agaricomycetes</taxon>
        <taxon>Agaricomycetidae</taxon>
        <taxon>Agaricales</taxon>
        <taxon>Pluteineae</taxon>
        <taxon>Pluteaceae</taxon>
        <taxon>Pluteus</taxon>
    </lineage>
</organism>